<evidence type="ECO:0000259" key="6">
    <source>
        <dbReference type="PROSITE" id="PS50104"/>
    </source>
</evidence>
<dbReference type="PANTHER" id="PTHR32009:SF39">
    <property type="entry name" value="TIR DOMAIN-CONTAINING PROTEIN"/>
    <property type="match status" value="1"/>
</dbReference>
<evidence type="ECO:0000256" key="3">
    <source>
        <dbReference type="ARBA" id="ARBA00023027"/>
    </source>
</evidence>
<dbReference type="SUPFAM" id="SSF52200">
    <property type="entry name" value="Toll/Interleukin receptor TIR domain"/>
    <property type="match status" value="1"/>
</dbReference>
<protein>
    <recommendedName>
        <fullName evidence="1">ADP-ribosyl cyclase/cyclic ADP-ribose hydrolase</fullName>
        <ecNumber evidence="1">3.2.2.6</ecNumber>
    </recommendedName>
</protein>
<feature type="domain" description="TIR" evidence="6">
    <location>
        <begin position="70"/>
        <end position="236"/>
    </location>
</feature>
<evidence type="ECO:0000313" key="7">
    <source>
        <dbReference type="EMBL" id="CAK9164490.1"/>
    </source>
</evidence>
<name>A0ABC8T930_9AQUA</name>
<comment type="catalytic activity">
    <reaction evidence="4">
        <text>NAD(+) + H2O = ADP-D-ribose + nicotinamide + H(+)</text>
        <dbReference type="Rhea" id="RHEA:16301"/>
        <dbReference type="ChEBI" id="CHEBI:15377"/>
        <dbReference type="ChEBI" id="CHEBI:15378"/>
        <dbReference type="ChEBI" id="CHEBI:17154"/>
        <dbReference type="ChEBI" id="CHEBI:57540"/>
        <dbReference type="ChEBI" id="CHEBI:57967"/>
        <dbReference type="EC" id="3.2.2.6"/>
    </reaction>
    <physiologicalReaction direction="left-to-right" evidence="4">
        <dbReference type="Rhea" id="RHEA:16302"/>
    </physiologicalReaction>
</comment>
<dbReference type="GO" id="GO:0061809">
    <property type="term" value="F:NAD+ nucleosidase activity, cyclic ADP-ribose generating"/>
    <property type="evidence" value="ECO:0007669"/>
    <property type="project" value="UniProtKB-EC"/>
</dbReference>
<keyword evidence="5" id="KW-0472">Membrane</keyword>
<dbReference type="InterPro" id="IPR000157">
    <property type="entry name" value="TIR_dom"/>
</dbReference>
<keyword evidence="3" id="KW-0520">NAD</keyword>
<evidence type="ECO:0000256" key="2">
    <source>
        <dbReference type="ARBA" id="ARBA00022801"/>
    </source>
</evidence>
<feature type="transmembrane region" description="Helical" evidence="5">
    <location>
        <begin position="6"/>
        <end position="25"/>
    </location>
</feature>
<dbReference type="AlphaFoldDB" id="A0ABC8T930"/>
<dbReference type="FunFam" id="3.40.50.10140:FF:000007">
    <property type="entry name" value="Disease resistance protein (TIR-NBS-LRR class)"/>
    <property type="match status" value="1"/>
</dbReference>
<evidence type="ECO:0000256" key="4">
    <source>
        <dbReference type="ARBA" id="ARBA00047304"/>
    </source>
</evidence>
<reference evidence="7 8" key="1">
    <citation type="submission" date="2024-02" db="EMBL/GenBank/DDBJ databases">
        <authorList>
            <person name="Vignale AGUSTIN F."/>
            <person name="Sosa J E."/>
            <person name="Modenutti C."/>
        </authorList>
    </citation>
    <scope>NUCLEOTIDE SEQUENCE [LARGE SCALE GENOMIC DNA]</scope>
</reference>
<accession>A0ABC8T930</accession>
<gene>
    <name evidence="7" type="ORF">ILEXP_LOCUS33608</name>
</gene>
<sequence>MYYAGLFWLPCLVTIAVILLSLLMLKKRGSRSATTATAGNSTSAASAAAADASSAPAPSSGYDSDSDSGGEYEVFLSFRGNDTRHGFTDFLYSDLVDDRIRTFRDDDELRVGEVIGPELLKAIKESKISVPIFSKGYASSKWCLRELAQMVECRTTMGQMILPIFYDVEPSDVRHQTGSYEEAFRLHEKHFDEKTVQGWKEALREVGQLKGWELKKETKGEPKWLKPSVLTLITQS</sequence>
<dbReference type="InterPro" id="IPR035897">
    <property type="entry name" value="Toll_tir_struct_dom_sf"/>
</dbReference>
<dbReference type="Gene3D" id="3.40.50.10140">
    <property type="entry name" value="Toll/interleukin-1 receptor homology (TIR) domain"/>
    <property type="match status" value="1"/>
</dbReference>
<dbReference type="Pfam" id="PF01582">
    <property type="entry name" value="TIR"/>
    <property type="match status" value="1"/>
</dbReference>
<evidence type="ECO:0000256" key="5">
    <source>
        <dbReference type="SAM" id="Phobius"/>
    </source>
</evidence>
<dbReference type="PANTHER" id="PTHR32009">
    <property type="entry name" value="TMV RESISTANCE PROTEIN N-LIKE"/>
    <property type="match status" value="1"/>
</dbReference>
<dbReference type="EMBL" id="CAUOFW020004214">
    <property type="protein sequence ID" value="CAK9164490.1"/>
    <property type="molecule type" value="Genomic_DNA"/>
</dbReference>
<dbReference type="PROSITE" id="PS50104">
    <property type="entry name" value="TIR"/>
    <property type="match status" value="1"/>
</dbReference>
<evidence type="ECO:0000256" key="1">
    <source>
        <dbReference type="ARBA" id="ARBA00011982"/>
    </source>
</evidence>
<comment type="caution">
    <text evidence="7">The sequence shown here is derived from an EMBL/GenBank/DDBJ whole genome shotgun (WGS) entry which is preliminary data.</text>
</comment>
<dbReference type="EC" id="3.2.2.6" evidence="1"/>
<evidence type="ECO:0000313" key="8">
    <source>
        <dbReference type="Proteomes" id="UP001642360"/>
    </source>
</evidence>
<organism evidence="7 8">
    <name type="scientific">Ilex paraguariensis</name>
    <name type="common">yerba mate</name>
    <dbReference type="NCBI Taxonomy" id="185542"/>
    <lineage>
        <taxon>Eukaryota</taxon>
        <taxon>Viridiplantae</taxon>
        <taxon>Streptophyta</taxon>
        <taxon>Embryophyta</taxon>
        <taxon>Tracheophyta</taxon>
        <taxon>Spermatophyta</taxon>
        <taxon>Magnoliopsida</taxon>
        <taxon>eudicotyledons</taxon>
        <taxon>Gunneridae</taxon>
        <taxon>Pentapetalae</taxon>
        <taxon>asterids</taxon>
        <taxon>campanulids</taxon>
        <taxon>Aquifoliales</taxon>
        <taxon>Aquifoliaceae</taxon>
        <taxon>Ilex</taxon>
    </lineage>
</organism>
<keyword evidence="5" id="KW-0812">Transmembrane</keyword>
<dbReference type="SMART" id="SM00255">
    <property type="entry name" value="TIR"/>
    <property type="match status" value="1"/>
</dbReference>
<dbReference type="Proteomes" id="UP001642360">
    <property type="component" value="Unassembled WGS sequence"/>
</dbReference>
<keyword evidence="5" id="KW-1133">Transmembrane helix</keyword>
<keyword evidence="8" id="KW-1185">Reference proteome</keyword>
<proteinExistence type="predicted"/>
<keyword evidence="2" id="KW-0378">Hydrolase</keyword>